<keyword evidence="2 11" id="KW-0813">Transport</keyword>
<dbReference type="PANTHER" id="PTHR32552:SF81">
    <property type="entry name" value="TONB-DEPENDENT OUTER MEMBRANE RECEPTOR"/>
    <property type="match status" value="1"/>
</dbReference>
<evidence type="ECO:0000256" key="5">
    <source>
        <dbReference type="ARBA" id="ARBA00022692"/>
    </source>
</evidence>
<comment type="similarity">
    <text evidence="11 12">Belongs to the TonB-dependent receptor family.</text>
</comment>
<evidence type="ECO:0000256" key="10">
    <source>
        <dbReference type="ARBA" id="ARBA00023237"/>
    </source>
</evidence>
<sequence length="862" mass="94430">MKRQKPFSRIVFGGASALAITLSAPALAQETTPETTPPAAAQPANSDSDLKLGSITVTATRREESAQDVPMAIQAFSEDTLNQLNINSVEDLTTVVPGFSVSQSYQGVPTYTLRGIGFNTINLSATSTVGTYVDEVAYPYPFMNSGPVFDVSRVEVLKGPQGTLFGRNTTAGLINVVTNKPVDEFQAMAKAEVGNYDTWNLEGMVNLPISETVQARFAIRSENSDKGWQRSMSRPDEDRGTVDKLGFRAALALQPTDKLDVNLSYNGWINKSDTIAAQGIGLTPSTDPTFIVPGTSGPSSTAGFNAPGLIAFLQNNRPSSSKDADWVPYNVRSQTIGGVPGMTDDNKEDSTFHAFRAGINYTFDNDLTLVSLTGYNKLEREAILDFSGAPYQILNQDIDGEIKSFSQELRLEGQTDRINWLVGAYYGKDETVDTNRTMLRDNANSNFISTAAYLLTVNPAALGFDPATVGPLVAFVNRDPETGLPYTAAELLNSFQTYRDSGDFETTTQSIFANIDWEITPEFSLTTGLRYTEDKQNYVGCSADVNGSMQPNVNVFNRVFFTGIYGLSAPPPALQENGCNTYDVATNTFGPVTSSTKEDNVSWRIVGNWTPRDNMLLFASVTQGYKSASTPVNAASKSEQNAPATQEGLLAYEVGMKAQFFNQRLQSNSSFFFYDYEDKQVASFFPDPIYRALSRLQNVPKSEAYGFETELTWLINENLTAMGGVTLLQTEIKEFDTSDSFGLPTSRAGDPFLYSPETSLSLALLYDRPVTDRYGLRGSLSGRWQSDSTAGNPDDPLYDIDSYGVLNGSIGLYTLNDTWEFSIWGQNLTDEYYTQQVTTNANVVVRYGSKPRTYGAALTYRF</sequence>
<dbReference type="InterPro" id="IPR012910">
    <property type="entry name" value="Plug_dom"/>
</dbReference>
<evidence type="ECO:0000259" key="16">
    <source>
        <dbReference type="Pfam" id="PF07715"/>
    </source>
</evidence>
<evidence type="ECO:0000256" key="8">
    <source>
        <dbReference type="ARBA" id="ARBA00023077"/>
    </source>
</evidence>
<dbReference type="STRING" id="1280954.HPO_08099"/>
<evidence type="ECO:0000259" key="15">
    <source>
        <dbReference type="Pfam" id="PF00593"/>
    </source>
</evidence>
<reference evidence="17 18" key="1">
    <citation type="journal article" date="2014" name="Antonie Van Leeuwenhoek">
        <title>Hyphomonas beringensis sp. nov. and Hyphomonas chukchiensis sp. nov., isolated from surface seawater of the Bering Sea and Chukchi Sea.</title>
        <authorList>
            <person name="Li C."/>
            <person name="Lai Q."/>
            <person name="Li G."/>
            <person name="Dong C."/>
            <person name="Wang J."/>
            <person name="Liao Y."/>
            <person name="Shao Z."/>
        </authorList>
    </citation>
    <scope>NUCLEOTIDE SEQUENCE [LARGE SCALE GENOMIC DNA]</scope>
    <source>
        <strain evidence="17 18">PS728</strain>
    </source>
</reference>
<dbReference type="InterPro" id="IPR036942">
    <property type="entry name" value="Beta-barrel_TonB_sf"/>
</dbReference>
<evidence type="ECO:0000256" key="1">
    <source>
        <dbReference type="ARBA" id="ARBA00004571"/>
    </source>
</evidence>
<evidence type="ECO:0000256" key="13">
    <source>
        <dbReference type="SAM" id="MobiDB-lite"/>
    </source>
</evidence>
<feature type="compositionally biased region" description="Low complexity" evidence="13">
    <location>
        <begin position="28"/>
        <end position="44"/>
    </location>
</feature>
<evidence type="ECO:0000313" key="17">
    <source>
        <dbReference type="EMBL" id="KCZ98846.1"/>
    </source>
</evidence>
<evidence type="ECO:0000256" key="11">
    <source>
        <dbReference type="PROSITE-ProRule" id="PRU01360"/>
    </source>
</evidence>
<evidence type="ECO:0000256" key="14">
    <source>
        <dbReference type="SAM" id="SignalP"/>
    </source>
</evidence>
<feature type="region of interest" description="Disordered" evidence="13">
    <location>
        <begin position="28"/>
        <end position="51"/>
    </location>
</feature>
<dbReference type="SUPFAM" id="SSF56935">
    <property type="entry name" value="Porins"/>
    <property type="match status" value="1"/>
</dbReference>
<evidence type="ECO:0000256" key="7">
    <source>
        <dbReference type="ARBA" id="ARBA00023065"/>
    </source>
</evidence>
<name>A0A062VES5_9PROT</name>
<keyword evidence="7" id="KW-0406">Ion transport</keyword>
<comment type="caution">
    <text evidence="17">The sequence shown here is derived from an EMBL/GenBank/DDBJ whole genome shotgun (WGS) entry which is preliminary data.</text>
</comment>
<gene>
    <name evidence="17" type="ORF">HPO_08099</name>
</gene>
<protein>
    <submittedName>
        <fullName evidence="17">TonB-dependent receptor</fullName>
    </submittedName>
</protein>
<dbReference type="PATRIC" id="fig|1280954.3.peg.1642"/>
<dbReference type="InterPro" id="IPR039426">
    <property type="entry name" value="TonB-dep_rcpt-like"/>
</dbReference>
<feature type="domain" description="TonB-dependent receptor plug" evidence="16">
    <location>
        <begin position="66"/>
        <end position="172"/>
    </location>
</feature>
<dbReference type="Gene3D" id="2.40.170.20">
    <property type="entry name" value="TonB-dependent receptor, beta-barrel domain"/>
    <property type="match status" value="2"/>
</dbReference>
<evidence type="ECO:0000256" key="3">
    <source>
        <dbReference type="ARBA" id="ARBA00022452"/>
    </source>
</evidence>
<keyword evidence="4" id="KW-0410">Iron transport</keyword>
<evidence type="ECO:0000256" key="12">
    <source>
        <dbReference type="RuleBase" id="RU003357"/>
    </source>
</evidence>
<keyword evidence="10 11" id="KW-0998">Cell outer membrane</keyword>
<dbReference type="GO" id="GO:0006826">
    <property type="term" value="P:iron ion transport"/>
    <property type="evidence" value="ECO:0007669"/>
    <property type="project" value="UniProtKB-KW"/>
</dbReference>
<evidence type="ECO:0000313" key="18">
    <source>
        <dbReference type="Proteomes" id="UP000027100"/>
    </source>
</evidence>
<dbReference type="GO" id="GO:0009279">
    <property type="term" value="C:cell outer membrane"/>
    <property type="evidence" value="ECO:0007669"/>
    <property type="project" value="UniProtKB-SubCell"/>
</dbReference>
<keyword evidence="6" id="KW-0408">Iron</keyword>
<dbReference type="Pfam" id="PF07715">
    <property type="entry name" value="Plug"/>
    <property type="match status" value="1"/>
</dbReference>
<comment type="subcellular location">
    <subcellularLocation>
        <location evidence="1 11">Cell outer membrane</location>
        <topology evidence="1 11">Multi-pass membrane protein</topology>
    </subcellularLocation>
</comment>
<evidence type="ECO:0000256" key="9">
    <source>
        <dbReference type="ARBA" id="ARBA00023136"/>
    </source>
</evidence>
<feature type="domain" description="TonB-dependent receptor-like beta-barrel" evidence="15">
    <location>
        <begin position="319"/>
        <end position="828"/>
    </location>
</feature>
<dbReference type="AlphaFoldDB" id="A0A062VES5"/>
<dbReference type="InterPro" id="IPR000531">
    <property type="entry name" value="Beta-barrel_TonB"/>
</dbReference>
<dbReference type="EMBL" id="ARYM01000008">
    <property type="protein sequence ID" value="KCZ98846.1"/>
    <property type="molecule type" value="Genomic_DNA"/>
</dbReference>
<keyword evidence="18" id="KW-1185">Reference proteome</keyword>
<dbReference type="Proteomes" id="UP000027100">
    <property type="component" value="Unassembled WGS sequence"/>
</dbReference>
<dbReference type="Pfam" id="PF00593">
    <property type="entry name" value="TonB_dep_Rec_b-barrel"/>
    <property type="match status" value="1"/>
</dbReference>
<keyword evidence="14" id="KW-0732">Signal</keyword>
<dbReference type="OrthoDB" id="7455607at2"/>
<keyword evidence="8 12" id="KW-0798">TonB box</keyword>
<dbReference type="eggNOG" id="COG4774">
    <property type="taxonomic scope" value="Bacteria"/>
</dbReference>
<feature type="signal peptide" evidence="14">
    <location>
        <begin position="1"/>
        <end position="28"/>
    </location>
</feature>
<feature type="chain" id="PRO_5001615130" evidence="14">
    <location>
        <begin position="29"/>
        <end position="862"/>
    </location>
</feature>
<evidence type="ECO:0000256" key="4">
    <source>
        <dbReference type="ARBA" id="ARBA00022496"/>
    </source>
</evidence>
<proteinExistence type="inferred from homology"/>
<evidence type="ECO:0000256" key="2">
    <source>
        <dbReference type="ARBA" id="ARBA00022448"/>
    </source>
</evidence>
<dbReference type="RefSeq" id="WP_035596842.1">
    <property type="nucleotide sequence ID" value="NZ_ARYM01000008.1"/>
</dbReference>
<accession>A0A062VES5</accession>
<keyword evidence="17" id="KW-0675">Receptor</keyword>
<keyword evidence="9 11" id="KW-0472">Membrane</keyword>
<organism evidence="17 18">
    <name type="scientific">Hyphomonas polymorpha PS728</name>
    <dbReference type="NCBI Taxonomy" id="1280954"/>
    <lineage>
        <taxon>Bacteria</taxon>
        <taxon>Pseudomonadati</taxon>
        <taxon>Pseudomonadota</taxon>
        <taxon>Alphaproteobacteria</taxon>
        <taxon>Hyphomonadales</taxon>
        <taxon>Hyphomonadaceae</taxon>
        <taxon>Hyphomonas</taxon>
    </lineage>
</organism>
<evidence type="ECO:0000256" key="6">
    <source>
        <dbReference type="ARBA" id="ARBA00023004"/>
    </source>
</evidence>
<dbReference type="PROSITE" id="PS52016">
    <property type="entry name" value="TONB_DEPENDENT_REC_3"/>
    <property type="match status" value="1"/>
</dbReference>
<keyword evidence="3 11" id="KW-1134">Transmembrane beta strand</keyword>
<dbReference type="PANTHER" id="PTHR32552">
    <property type="entry name" value="FERRICHROME IRON RECEPTOR-RELATED"/>
    <property type="match status" value="1"/>
</dbReference>
<keyword evidence="5 11" id="KW-0812">Transmembrane</keyword>